<dbReference type="Pfam" id="PF07324">
    <property type="entry name" value="DGCR6"/>
    <property type="match status" value="1"/>
</dbReference>
<dbReference type="InterPro" id="IPR010849">
    <property type="entry name" value="Gonadal"/>
</dbReference>
<gene>
    <name evidence="2" type="primary">EOG090X0GJG</name>
</gene>
<dbReference type="PANTHER" id="PTHR13054:SF2">
    <property type="entry name" value="PROTEIN DGCR6"/>
    <property type="match status" value="1"/>
</dbReference>
<comment type="similarity">
    <text evidence="1">Belongs to the gonadal family.</text>
</comment>
<dbReference type="AlphaFoldDB" id="A0A4Y7M638"/>
<organism evidence="2">
    <name type="scientific">Daphnia longispina</name>
    <dbReference type="NCBI Taxonomy" id="42846"/>
    <lineage>
        <taxon>Eukaryota</taxon>
        <taxon>Metazoa</taxon>
        <taxon>Ecdysozoa</taxon>
        <taxon>Arthropoda</taxon>
        <taxon>Crustacea</taxon>
        <taxon>Branchiopoda</taxon>
        <taxon>Diplostraca</taxon>
        <taxon>Cladocera</taxon>
        <taxon>Anomopoda</taxon>
        <taxon>Daphniidae</taxon>
        <taxon>Daphnia</taxon>
    </lineage>
</organism>
<proteinExistence type="evidence at transcript level"/>
<dbReference type="EMBL" id="LR007102">
    <property type="protein sequence ID" value="SVE76721.1"/>
    <property type="molecule type" value="mRNA"/>
</dbReference>
<sequence length="170" mass="19749">MKSAEELQQKLYFLLEQLQEMARKLPLQYQQRMPYELLSGLANCLLNETIFKIVEGLTEIQQVTEKQLLQQRLKLLHRHRAEKEALAKRSPDSISDLEKEQVANHPIELKQADMNLILQLDQLVADQQSTLEKAGVPGFYFTSNPQEIQVQMYLLEFIFKLGKESENCTS</sequence>
<dbReference type="PANTHER" id="PTHR13054">
    <property type="entry name" value="DIGEORGE SYNDROME CRITICAL REGION 6 DGCR6 FAMILY MEMBER"/>
    <property type="match status" value="1"/>
</dbReference>
<evidence type="ECO:0000256" key="1">
    <source>
        <dbReference type="ARBA" id="ARBA00005939"/>
    </source>
</evidence>
<accession>A0A4Y7M638</accession>
<reference evidence="2" key="1">
    <citation type="submission" date="2018-08" db="EMBL/GenBank/DDBJ databases">
        <authorList>
            <person name="Cornetti L."/>
        </authorList>
    </citation>
    <scope>NUCLEOTIDE SEQUENCE</scope>
    <source>
        <strain evidence="2">FI-G-95-1_INB4-1</strain>
    </source>
</reference>
<name>A0A4Y7M638_9CRUS</name>
<protein>
    <submittedName>
        <fullName evidence="2">EOG090X0GJG</fullName>
    </submittedName>
</protein>
<evidence type="ECO:0000313" key="2">
    <source>
        <dbReference type="EMBL" id="SVE76721.1"/>
    </source>
</evidence>